<organism evidence="5 6">
    <name type="scientific">Lineolata rhizophorae</name>
    <dbReference type="NCBI Taxonomy" id="578093"/>
    <lineage>
        <taxon>Eukaryota</taxon>
        <taxon>Fungi</taxon>
        <taxon>Dikarya</taxon>
        <taxon>Ascomycota</taxon>
        <taxon>Pezizomycotina</taxon>
        <taxon>Dothideomycetes</taxon>
        <taxon>Dothideomycetes incertae sedis</taxon>
        <taxon>Lineolatales</taxon>
        <taxon>Lineolataceae</taxon>
        <taxon>Lineolata</taxon>
    </lineage>
</organism>
<evidence type="ECO:0000256" key="3">
    <source>
        <dbReference type="SAM" id="Phobius"/>
    </source>
</evidence>
<keyword evidence="6" id="KW-1185">Reference proteome</keyword>
<dbReference type="InterPro" id="IPR034164">
    <property type="entry name" value="Pepsin-like_dom"/>
</dbReference>
<name>A0A6A6NPU1_9PEZI</name>
<dbReference type="AlphaFoldDB" id="A0A6A6NPU1"/>
<dbReference type="InterPro" id="IPR033121">
    <property type="entry name" value="PEPTIDASE_A1"/>
</dbReference>
<feature type="non-terminal residue" evidence="5">
    <location>
        <position position="451"/>
    </location>
</feature>
<evidence type="ECO:0000313" key="5">
    <source>
        <dbReference type="EMBL" id="KAF2453424.1"/>
    </source>
</evidence>
<evidence type="ECO:0000256" key="1">
    <source>
        <dbReference type="ARBA" id="ARBA00007447"/>
    </source>
</evidence>
<sequence length="451" mass="48906">MAHLEPRATTVPAPYVASPSDQWDEWDGSWSTFLINVGTPPQEFRVIISTAGGEAWVPHPQGCTSSDPDDCPELRGVNPFDGAASAGFQDDQSSTWDAIGLYSLDLEERLGFSGNGSWGLDRVALGSSQADDQLELDSQLVALIADKDYFMGQFGVGIQPTSFSNTAEPIHAFIWNLKNQTKIPSLSFSYTAGAPYRLTKVPGNLVLGGYDSTRFEPSDVTFSFAEDDAQALTVGVQSITTSDSLMGVASLTSASQGYLSYIDSTTSHVWLPREVCDTFEDLFGLTYDEDTDLYLVNDTMHEQLLDMNPTLTFKLGTSAFTQTTNTTNIVLPYAAFDLQVGYPAYSDKRNYFPIRRGANDTQYALGRAFLQEAYLIVDYERGNFTVAQASFPDSGMPDPEVVTIRSPDDEDDDAADGSGSGISTGAIAGIAVAAAVLLIAALAAFIWWKRR</sequence>
<dbReference type="OrthoDB" id="4074350at2759"/>
<evidence type="ECO:0000259" key="4">
    <source>
        <dbReference type="PROSITE" id="PS51767"/>
    </source>
</evidence>
<dbReference type="PRINTS" id="PR00792">
    <property type="entry name" value="PEPSIN"/>
</dbReference>
<gene>
    <name evidence="5" type="ORF">BDY21DRAFT_293054</name>
</gene>
<evidence type="ECO:0000256" key="2">
    <source>
        <dbReference type="SAM" id="MobiDB-lite"/>
    </source>
</evidence>
<feature type="transmembrane region" description="Helical" evidence="3">
    <location>
        <begin position="426"/>
        <end position="448"/>
    </location>
</feature>
<feature type="region of interest" description="Disordered" evidence="2">
    <location>
        <begin position="390"/>
        <end position="418"/>
    </location>
</feature>
<feature type="domain" description="Peptidase A1" evidence="4">
    <location>
        <begin position="31"/>
        <end position="387"/>
    </location>
</feature>
<keyword evidence="3" id="KW-0472">Membrane</keyword>
<dbReference type="PANTHER" id="PTHR47966">
    <property type="entry name" value="BETA-SITE APP-CLEAVING ENZYME, ISOFORM A-RELATED"/>
    <property type="match status" value="1"/>
</dbReference>
<comment type="similarity">
    <text evidence="1">Belongs to the peptidase A1 family.</text>
</comment>
<dbReference type="PROSITE" id="PS51767">
    <property type="entry name" value="PEPTIDASE_A1"/>
    <property type="match status" value="1"/>
</dbReference>
<protein>
    <submittedName>
        <fullName evidence="5">Aspartic peptidase domain-containing protein</fullName>
    </submittedName>
</protein>
<keyword evidence="3" id="KW-1133">Transmembrane helix</keyword>
<dbReference type="GO" id="GO:0006508">
    <property type="term" value="P:proteolysis"/>
    <property type="evidence" value="ECO:0007669"/>
    <property type="project" value="InterPro"/>
</dbReference>
<dbReference type="InterPro" id="IPR021109">
    <property type="entry name" value="Peptidase_aspartic_dom_sf"/>
</dbReference>
<dbReference type="CDD" id="cd05471">
    <property type="entry name" value="pepsin_like"/>
    <property type="match status" value="1"/>
</dbReference>
<keyword evidence="3" id="KW-0812">Transmembrane</keyword>
<proteinExistence type="inferred from homology"/>
<dbReference type="PANTHER" id="PTHR47966:SF51">
    <property type="entry name" value="BETA-SITE APP-CLEAVING ENZYME, ISOFORM A-RELATED"/>
    <property type="match status" value="1"/>
</dbReference>
<dbReference type="Proteomes" id="UP000799766">
    <property type="component" value="Unassembled WGS sequence"/>
</dbReference>
<dbReference type="EMBL" id="MU001697">
    <property type="protein sequence ID" value="KAF2453424.1"/>
    <property type="molecule type" value="Genomic_DNA"/>
</dbReference>
<dbReference type="GO" id="GO:0004190">
    <property type="term" value="F:aspartic-type endopeptidase activity"/>
    <property type="evidence" value="ECO:0007669"/>
    <property type="project" value="InterPro"/>
</dbReference>
<dbReference type="SUPFAM" id="SSF50630">
    <property type="entry name" value="Acid proteases"/>
    <property type="match status" value="1"/>
</dbReference>
<dbReference type="InterPro" id="IPR001461">
    <property type="entry name" value="Aspartic_peptidase_A1"/>
</dbReference>
<dbReference type="Gene3D" id="2.40.70.10">
    <property type="entry name" value="Acid Proteases"/>
    <property type="match status" value="2"/>
</dbReference>
<dbReference type="GO" id="GO:0000324">
    <property type="term" value="C:fungal-type vacuole"/>
    <property type="evidence" value="ECO:0007669"/>
    <property type="project" value="TreeGrafter"/>
</dbReference>
<dbReference type="Pfam" id="PF00026">
    <property type="entry name" value="Asp"/>
    <property type="match status" value="1"/>
</dbReference>
<evidence type="ECO:0000313" key="6">
    <source>
        <dbReference type="Proteomes" id="UP000799766"/>
    </source>
</evidence>
<reference evidence="5" key="1">
    <citation type="journal article" date="2020" name="Stud. Mycol.">
        <title>101 Dothideomycetes genomes: a test case for predicting lifestyles and emergence of pathogens.</title>
        <authorList>
            <person name="Haridas S."/>
            <person name="Albert R."/>
            <person name="Binder M."/>
            <person name="Bloem J."/>
            <person name="Labutti K."/>
            <person name="Salamov A."/>
            <person name="Andreopoulos B."/>
            <person name="Baker S."/>
            <person name="Barry K."/>
            <person name="Bills G."/>
            <person name="Bluhm B."/>
            <person name="Cannon C."/>
            <person name="Castanera R."/>
            <person name="Culley D."/>
            <person name="Daum C."/>
            <person name="Ezra D."/>
            <person name="Gonzalez J."/>
            <person name="Henrissat B."/>
            <person name="Kuo A."/>
            <person name="Liang C."/>
            <person name="Lipzen A."/>
            <person name="Lutzoni F."/>
            <person name="Magnuson J."/>
            <person name="Mondo S."/>
            <person name="Nolan M."/>
            <person name="Ohm R."/>
            <person name="Pangilinan J."/>
            <person name="Park H.-J."/>
            <person name="Ramirez L."/>
            <person name="Alfaro M."/>
            <person name="Sun H."/>
            <person name="Tritt A."/>
            <person name="Yoshinaga Y."/>
            <person name="Zwiers L.-H."/>
            <person name="Turgeon B."/>
            <person name="Goodwin S."/>
            <person name="Spatafora J."/>
            <person name="Crous P."/>
            <person name="Grigoriev I."/>
        </authorList>
    </citation>
    <scope>NUCLEOTIDE SEQUENCE</scope>
    <source>
        <strain evidence="5">ATCC 16933</strain>
    </source>
</reference>
<accession>A0A6A6NPU1</accession>